<feature type="signal peptide" evidence="1">
    <location>
        <begin position="1"/>
        <end position="17"/>
    </location>
</feature>
<evidence type="ECO:0000313" key="3">
    <source>
        <dbReference type="Proteomes" id="UP000324800"/>
    </source>
</evidence>
<protein>
    <recommendedName>
        <fullName evidence="4">EGF-like domain-containing protein</fullName>
    </recommendedName>
</protein>
<dbReference type="EMBL" id="SNRW01011861">
    <property type="protein sequence ID" value="KAA6374585.1"/>
    <property type="molecule type" value="Genomic_DNA"/>
</dbReference>
<comment type="caution">
    <text evidence="2">The sequence shown here is derived from an EMBL/GenBank/DDBJ whole genome shotgun (WGS) entry which is preliminary data.</text>
</comment>
<feature type="chain" id="PRO_5023841397" description="EGF-like domain-containing protein" evidence="1">
    <location>
        <begin position="18"/>
        <end position="363"/>
    </location>
</feature>
<evidence type="ECO:0000313" key="2">
    <source>
        <dbReference type="EMBL" id="KAA6374585.1"/>
    </source>
</evidence>
<keyword evidence="1" id="KW-0732">Signal</keyword>
<reference evidence="2 3" key="1">
    <citation type="submission" date="2019-03" db="EMBL/GenBank/DDBJ databases">
        <title>Single cell metagenomics reveals metabolic interactions within the superorganism composed of flagellate Streblomastix strix and complex community of Bacteroidetes bacteria on its surface.</title>
        <authorList>
            <person name="Treitli S.C."/>
            <person name="Kolisko M."/>
            <person name="Husnik F."/>
            <person name="Keeling P."/>
            <person name="Hampl V."/>
        </authorList>
    </citation>
    <scope>NUCLEOTIDE SEQUENCE [LARGE SCALE GENOMIC DNA]</scope>
    <source>
        <strain evidence="2">ST1C</strain>
    </source>
</reference>
<gene>
    <name evidence="2" type="ORF">EZS28_029889</name>
</gene>
<name>A0A5J4UXW1_9EUKA</name>
<evidence type="ECO:0000256" key="1">
    <source>
        <dbReference type="SAM" id="SignalP"/>
    </source>
</evidence>
<dbReference type="AlphaFoldDB" id="A0A5J4UXW1"/>
<proteinExistence type="predicted"/>
<accession>A0A5J4UXW1</accession>
<sequence>MKIRLLIQFLLVTVFQAEIIQFQKYSIERGTIIWDTKGYQRGFIKIDTDDGVQPWGGNYLSSNLSVFPSNYISASNFSILKVTNYTEFTFLCPSRYDYYHSRYFEFESAAILSYYNENVVPSVLQWLNCQPELMLIQDKQGDSLEPVGKGCNALYGTYSRISGISPTSCYGEIQQASDICRMACIDSATPLITYGSALRMGQISSKQGITKTLLRKLIARFGPIYYGWTSDTETTKYLKLYREGTKDLQIGSDILSQWPHITEVAFFAQPPSGCTSSQLPQFGCQCSQYNSPKGCICPINVDELANIPKSSCECVLGDFRHSCMPCLGDIYDIPDCICPTTAQKLINISRTQIVHVLKLQIIQ</sequence>
<dbReference type="Proteomes" id="UP000324800">
    <property type="component" value="Unassembled WGS sequence"/>
</dbReference>
<evidence type="ECO:0008006" key="4">
    <source>
        <dbReference type="Google" id="ProtNLM"/>
    </source>
</evidence>
<organism evidence="2 3">
    <name type="scientific">Streblomastix strix</name>
    <dbReference type="NCBI Taxonomy" id="222440"/>
    <lineage>
        <taxon>Eukaryota</taxon>
        <taxon>Metamonada</taxon>
        <taxon>Preaxostyla</taxon>
        <taxon>Oxymonadida</taxon>
        <taxon>Streblomastigidae</taxon>
        <taxon>Streblomastix</taxon>
    </lineage>
</organism>